<dbReference type="PANTHER" id="PTHR43611">
    <property type="entry name" value="ALPHA-D-GLUCOSE 1-PHOSPHATE PHOSPHATASE"/>
    <property type="match status" value="1"/>
</dbReference>
<dbReference type="AlphaFoldDB" id="A0A0G1S3R8"/>
<dbReference type="InterPro" id="IPR006439">
    <property type="entry name" value="HAD-SF_hydro_IA"/>
</dbReference>
<proteinExistence type="predicted"/>
<dbReference type="PANTHER" id="PTHR43611:SF3">
    <property type="entry name" value="FLAVIN MONONUCLEOTIDE HYDROLASE 1, CHLOROPLATIC"/>
    <property type="match status" value="1"/>
</dbReference>
<dbReference type="SFLD" id="SFLDG01129">
    <property type="entry name" value="C1.5:_HAD__Beta-PGM__Phosphata"/>
    <property type="match status" value="1"/>
</dbReference>
<name>A0A0G1S3R8_9BACT</name>
<sequence>MISFVYFDVGGVAIKDFSGSDKWTELKKELGVTPENDAEFEDFWLSYESERCLGPNVDTLLPLIKKRFGSKFSDNYSLLIDGFVNRFEVNKSIWPVIKKIHQKCKVGLLTNMYPGMYEAILDRGLLPDIDWDAVIDSSVVKLQKPDKKIYELAERLANFNGHEILFVENSRTHIKKAEEFGWQCILFDSKNYEESSIRLEEVFKSLSGRKS</sequence>
<protein>
    <submittedName>
        <fullName evidence="1">Uncharacterized protein</fullName>
    </submittedName>
</protein>
<dbReference type="STRING" id="1618364.UX86_C0014G0011"/>
<dbReference type="InterPro" id="IPR023214">
    <property type="entry name" value="HAD_sf"/>
</dbReference>
<gene>
    <name evidence="1" type="ORF">UX86_C0014G0011</name>
</gene>
<dbReference type="SUPFAM" id="SSF56784">
    <property type="entry name" value="HAD-like"/>
    <property type="match status" value="1"/>
</dbReference>
<comment type="caution">
    <text evidence="1">The sequence shown here is derived from an EMBL/GenBank/DDBJ whole genome shotgun (WGS) entry which is preliminary data.</text>
</comment>
<dbReference type="Pfam" id="PF00702">
    <property type="entry name" value="Hydrolase"/>
    <property type="match status" value="1"/>
</dbReference>
<dbReference type="Proteomes" id="UP000034502">
    <property type="component" value="Unassembled WGS sequence"/>
</dbReference>
<dbReference type="Gene3D" id="3.40.50.1000">
    <property type="entry name" value="HAD superfamily/HAD-like"/>
    <property type="match status" value="1"/>
</dbReference>
<dbReference type="EMBL" id="LCNU01000014">
    <property type="protein sequence ID" value="KKU64027.1"/>
    <property type="molecule type" value="Genomic_DNA"/>
</dbReference>
<evidence type="ECO:0000313" key="2">
    <source>
        <dbReference type="Proteomes" id="UP000034502"/>
    </source>
</evidence>
<organism evidence="1 2">
    <name type="scientific">Candidatus Amesbacteria bacterium GW2011_GWC1_47_15</name>
    <dbReference type="NCBI Taxonomy" id="1618364"/>
    <lineage>
        <taxon>Bacteria</taxon>
        <taxon>Candidatus Amesiibacteriota</taxon>
    </lineage>
</organism>
<dbReference type="PRINTS" id="PR00413">
    <property type="entry name" value="HADHALOGNASE"/>
</dbReference>
<evidence type="ECO:0000313" key="1">
    <source>
        <dbReference type="EMBL" id="KKU64027.1"/>
    </source>
</evidence>
<dbReference type="SFLD" id="SFLDS00003">
    <property type="entry name" value="Haloacid_Dehalogenase"/>
    <property type="match status" value="1"/>
</dbReference>
<dbReference type="InterPro" id="IPR036412">
    <property type="entry name" value="HAD-like_sf"/>
</dbReference>
<accession>A0A0G1S3R8</accession>
<reference evidence="1 2" key="1">
    <citation type="journal article" date="2015" name="Nature">
        <title>rRNA introns, odd ribosomes, and small enigmatic genomes across a large radiation of phyla.</title>
        <authorList>
            <person name="Brown C.T."/>
            <person name="Hug L.A."/>
            <person name="Thomas B.C."/>
            <person name="Sharon I."/>
            <person name="Castelle C.J."/>
            <person name="Singh A."/>
            <person name="Wilkins M.J."/>
            <person name="Williams K.H."/>
            <person name="Banfield J.F."/>
        </authorList>
    </citation>
    <scope>NUCLEOTIDE SEQUENCE [LARGE SCALE GENOMIC DNA]</scope>
</reference>